<comment type="caution">
    <text evidence="2">The sequence shown here is derived from an EMBL/GenBank/DDBJ whole genome shotgun (WGS) entry which is preliminary data.</text>
</comment>
<feature type="compositionally biased region" description="Low complexity" evidence="1">
    <location>
        <begin position="46"/>
        <end position="60"/>
    </location>
</feature>
<proteinExistence type="predicted"/>
<protein>
    <submittedName>
        <fullName evidence="2">Uncharacterized protein</fullName>
    </submittedName>
</protein>
<reference evidence="2" key="1">
    <citation type="submission" date="2020-05" db="EMBL/GenBank/DDBJ databases">
        <title>WGS assembly of Panicum virgatum.</title>
        <authorList>
            <person name="Lovell J.T."/>
            <person name="Jenkins J."/>
            <person name="Shu S."/>
            <person name="Juenger T.E."/>
            <person name="Schmutz J."/>
        </authorList>
    </citation>
    <scope>NUCLEOTIDE SEQUENCE</scope>
    <source>
        <strain evidence="2">AP13</strain>
    </source>
</reference>
<evidence type="ECO:0000313" key="2">
    <source>
        <dbReference type="EMBL" id="KAG2657844.1"/>
    </source>
</evidence>
<evidence type="ECO:0000313" key="3">
    <source>
        <dbReference type="Proteomes" id="UP000823388"/>
    </source>
</evidence>
<evidence type="ECO:0000256" key="1">
    <source>
        <dbReference type="SAM" id="MobiDB-lite"/>
    </source>
</evidence>
<name>A0A8T0XKQ4_PANVG</name>
<sequence length="153" mass="16845">MLNLSSFFFSLKQLRNKFKIPGQFAASLQCLSLRRAARSPPLLYTPSRPAPARAAPPAHRTPAESRGQRSAARYPTRREPRVRVRGASPRLQCRPPAERALHAGALASPTHTGEGAEGRREGGEKVAEEGDGRKKIRQRERRGREMRGGATAT</sequence>
<dbReference type="AlphaFoldDB" id="A0A8T0XKQ4"/>
<keyword evidence="3" id="KW-1185">Reference proteome</keyword>
<feature type="region of interest" description="Disordered" evidence="1">
    <location>
        <begin position="42"/>
        <end position="153"/>
    </location>
</feature>
<dbReference type="EMBL" id="CM029037">
    <property type="protein sequence ID" value="KAG2657844.1"/>
    <property type="molecule type" value="Genomic_DNA"/>
</dbReference>
<feature type="compositionally biased region" description="Basic and acidic residues" evidence="1">
    <location>
        <begin position="114"/>
        <end position="133"/>
    </location>
</feature>
<accession>A0A8T0XKQ4</accession>
<gene>
    <name evidence="2" type="ORF">PVAP13_1KG156205</name>
</gene>
<dbReference type="Proteomes" id="UP000823388">
    <property type="component" value="Chromosome 1K"/>
</dbReference>
<organism evidence="2 3">
    <name type="scientific">Panicum virgatum</name>
    <name type="common">Blackwell switchgrass</name>
    <dbReference type="NCBI Taxonomy" id="38727"/>
    <lineage>
        <taxon>Eukaryota</taxon>
        <taxon>Viridiplantae</taxon>
        <taxon>Streptophyta</taxon>
        <taxon>Embryophyta</taxon>
        <taxon>Tracheophyta</taxon>
        <taxon>Spermatophyta</taxon>
        <taxon>Magnoliopsida</taxon>
        <taxon>Liliopsida</taxon>
        <taxon>Poales</taxon>
        <taxon>Poaceae</taxon>
        <taxon>PACMAD clade</taxon>
        <taxon>Panicoideae</taxon>
        <taxon>Panicodae</taxon>
        <taxon>Paniceae</taxon>
        <taxon>Panicinae</taxon>
        <taxon>Panicum</taxon>
        <taxon>Panicum sect. Hiantes</taxon>
    </lineage>
</organism>